<organism evidence="7 8">
    <name type="scientific">Saponaria officinalis</name>
    <name type="common">Common soapwort</name>
    <name type="synonym">Lychnis saponaria</name>
    <dbReference type="NCBI Taxonomy" id="3572"/>
    <lineage>
        <taxon>Eukaryota</taxon>
        <taxon>Viridiplantae</taxon>
        <taxon>Streptophyta</taxon>
        <taxon>Embryophyta</taxon>
        <taxon>Tracheophyta</taxon>
        <taxon>Spermatophyta</taxon>
        <taxon>Magnoliopsida</taxon>
        <taxon>eudicotyledons</taxon>
        <taxon>Gunneridae</taxon>
        <taxon>Pentapetalae</taxon>
        <taxon>Caryophyllales</taxon>
        <taxon>Caryophyllaceae</taxon>
        <taxon>Caryophylleae</taxon>
        <taxon>Saponaria</taxon>
    </lineage>
</organism>
<evidence type="ECO:0000313" key="7">
    <source>
        <dbReference type="EMBL" id="KAK9742558.1"/>
    </source>
</evidence>
<evidence type="ECO:0000256" key="2">
    <source>
        <dbReference type="ARBA" id="ARBA00022676"/>
    </source>
</evidence>
<name>A0AAW1M990_SAPOF</name>
<dbReference type="GO" id="GO:0016135">
    <property type="term" value="P:saponin biosynthetic process"/>
    <property type="evidence" value="ECO:0007669"/>
    <property type="project" value="UniProtKB-ARBA"/>
</dbReference>
<evidence type="ECO:0000256" key="5">
    <source>
        <dbReference type="RuleBase" id="RU003718"/>
    </source>
</evidence>
<dbReference type="EC" id="2.4.1.-" evidence="6"/>
<evidence type="ECO:0000256" key="3">
    <source>
        <dbReference type="ARBA" id="ARBA00022679"/>
    </source>
</evidence>
<dbReference type="SUPFAM" id="SSF53756">
    <property type="entry name" value="UDP-Glycosyltransferase/glycogen phosphorylase"/>
    <property type="match status" value="1"/>
</dbReference>
<protein>
    <recommendedName>
        <fullName evidence="6">Glycosyltransferase</fullName>
        <ecNumber evidence="6">2.4.1.-</ecNumber>
    </recommendedName>
</protein>
<dbReference type="PANTHER" id="PTHR48048:SF76">
    <property type="entry name" value="UDP-GLYCOSYLTRANSFERASE 708D1-LIKE"/>
    <property type="match status" value="1"/>
</dbReference>
<dbReference type="Proteomes" id="UP001443914">
    <property type="component" value="Unassembled WGS sequence"/>
</dbReference>
<dbReference type="CDD" id="cd03784">
    <property type="entry name" value="GT1_Gtf-like"/>
    <property type="match status" value="1"/>
</dbReference>
<dbReference type="InterPro" id="IPR035595">
    <property type="entry name" value="UDP_glycos_trans_CS"/>
</dbReference>
<evidence type="ECO:0000256" key="1">
    <source>
        <dbReference type="ARBA" id="ARBA00009995"/>
    </source>
</evidence>
<comment type="caution">
    <text evidence="7">The sequence shown here is derived from an EMBL/GenBank/DDBJ whole genome shotgun (WGS) entry which is preliminary data.</text>
</comment>
<comment type="similarity">
    <text evidence="1 5">Belongs to the UDP-glycosyltransferase family.</text>
</comment>
<dbReference type="GO" id="GO:0016104">
    <property type="term" value="P:triterpenoid biosynthetic process"/>
    <property type="evidence" value="ECO:0007669"/>
    <property type="project" value="UniProtKB-ARBA"/>
</dbReference>
<evidence type="ECO:0000256" key="6">
    <source>
        <dbReference type="RuleBase" id="RU362057"/>
    </source>
</evidence>
<keyword evidence="3 5" id="KW-0808">Transferase</keyword>
<dbReference type="GO" id="GO:0035251">
    <property type="term" value="F:UDP-glucosyltransferase activity"/>
    <property type="evidence" value="ECO:0007669"/>
    <property type="project" value="InterPro"/>
</dbReference>
<dbReference type="PANTHER" id="PTHR48048">
    <property type="entry name" value="GLYCOSYLTRANSFERASE"/>
    <property type="match status" value="1"/>
</dbReference>
<gene>
    <name evidence="7" type="ORF">RND81_03G181900</name>
</gene>
<evidence type="ECO:0000313" key="8">
    <source>
        <dbReference type="Proteomes" id="UP001443914"/>
    </source>
</evidence>
<dbReference type="Gene3D" id="3.40.50.2000">
    <property type="entry name" value="Glycogen Phosphorylase B"/>
    <property type="match status" value="2"/>
</dbReference>
<evidence type="ECO:0000256" key="4">
    <source>
        <dbReference type="ARBA" id="ARBA00051296"/>
    </source>
</evidence>
<dbReference type="EMBL" id="JBDFQZ010000003">
    <property type="protein sequence ID" value="KAK9742558.1"/>
    <property type="molecule type" value="Genomic_DNA"/>
</dbReference>
<dbReference type="InterPro" id="IPR002213">
    <property type="entry name" value="UDP_glucos_trans"/>
</dbReference>
<comment type="catalytic activity">
    <reaction evidence="4">
        <text>a 3'-hydro-2'-hydroxy-beta-oxodihydrochalcone + UDP-alpha-D-glucose = a 3'-(beta-D-glucopyranosyl)-2'-hydroxy-beta-oxodihydrochalcone + UDP + H(+)</text>
        <dbReference type="Rhea" id="RHEA:51504"/>
        <dbReference type="ChEBI" id="CHEBI:15378"/>
        <dbReference type="ChEBI" id="CHEBI:58223"/>
        <dbReference type="ChEBI" id="CHEBI:58885"/>
        <dbReference type="ChEBI" id="CHEBI:142482"/>
        <dbReference type="ChEBI" id="CHEBI:142483"/>
        <dbReference type="EC" id="2.4.1.360"/>
    </reaction>
    <physiologicalReaction direction="left-to-right" evidence="4">
        <dbReference type="Rhea" id="RHEA:51505"/>
    </physiologicalReaction>
</comment>
<dbReference type="PROSITE" id="PS00375">
    <property type="entry name" value="UDPGT"/>
    <property type="match status" value="1"/>
</dbReference>
<sequence>METPSNNTHIAVCPSAGIGHLTPFLRIASMISQTTTSKVTLIIILPVLSSAETTHINSFLSTHPHISPSYFHTPSSTPPDPTISDPFFVRYDTVSRSSHLLADHLSSLNPAPRAVFSDLMLASGLIKPLLDRNVDCYTVITSSARFFSVMLSRGRVGFVKGEDVEIPGLGTVQGDEVPPLMYNSEHVLSRLGVTNCKHLKDGKGVVLNTFEFFENEAISALKSGQVLSDLPSVFPIGPLHPLPFEKGSNSVSWLDEQPPKSVVFVSFGSRTAMSKEQIKEIGEGLHKSGIKFLWVIKTAVVDKEDKEDLQDLLGEGFFERTKERGLVLKEWVNQDEILSHLSTGGFVTHCGWNSVMEAAQRGLPVLAWPLHGDQRINAAVVKAAGLGIWEREWGWVGQRLIKGDEVAEKIKELMTSEDLRESARRVGDEARKAWEKDGSSSRGFSKVLGMCMA</sequence>
<dbReference type="AlphaFoldDB" id="A0AAW1M990"/>
<reference evidence="7" key="1">
    <citation type="submission" date="2024-03" db="EMBL/GenBank/DDBJ databases">
        <title>WGS assembly of Saponaria officinalis var. Norfolk2.</title>
        <authorList>
            <person name="Jenkins J."/>
            <person name="Shu S."/>
            <person name="Grimwood J."/>
            <person name="Barry K."/>
            <person name="Goodstein D."/>
            <person name="Schmutz J."/>
            <person name="Leebens-Mack J."/>
            <person name="Osbourn A."/>
        </authorList>
    </citation>
    <scope>NUCLEOTIDE SEQUENCE [LARGE SCALE GENOMIC DNA]</scope>
    <source>
        <strain evidence="7">JIC</strain>
    </source>
</reference>
<dbReference type="InterPro" id="IPR050481">
    <property type="entry name" value="UDP-glycosyltransf_plant"/>
</dbReference>
<dbReference type="FunFam" id="3.40.50.2000:FF:000060">
    <property type="entry name" value="Glycosyltransferase"/>
    <property type="match status" value="1"/>
</dbReference>
<dbReference type="GO" id="GO:0120514">
    <property type="term" value="F:2-hydroxyflavanone C-glucosyltransferase activity"/>
    <property type="evidence" value="ECO:0007669"/>
    <property type="project" value="UniProtKB-EC"/>
</dbReference>
<dbReference type="Pfam" id="PF00201">
    <property type="entry name" value="UDPGT"/>
    <property type="match status" value="1"/>
</dbReference>
<keyword evidence="2 5" id="KW-0328">Glycosyltransferase</keyword>
<keyword evidence="8" id="KW-1185">Reference proteome</keyword>
<proteinExistence type="inferred from homology"/>
<accession>A0AAW1M990</accession>